<accession>A0A846RH75</accession>
<gene>
    <name evidence="1" type="ORF">BJ994_001674</name>
</gene>
<proteinExistence type="predicted"/>
<dbReference type="EMBL" id="JAATJL010000001">
    <property type="protein sequence ID" value="NJC22598.1"/>
    <property type="molecule type" value="Genomic_DNA"/>
</dbReference>
<evidence type="ECO:0000313" key="1">
    <source>
        <dbReference type="EMBL" id="NJC22598.1"/>
    </source>
</evidence>
<dbReference type="AlphaFoldDB" id="A0A846RH75"/>
<reference evidence="1 2" key="1">
    <citation type="submission" date="2020-03" db="EMBL/GenBank/DDBJ databases">
        <title>Sequencing the genomes of 1000 actinobacteria strains.</title>
        <authorList>
            <person name="Klenk H.-P."/>
        </authorList>
    </citation>
    <scope>NUCLEOTIDE SEQUENCE [LARGE SCALE GENOMIC DNA]</scope>
    <source>
        <strain evidence="1 2">DSM 16403</strain>
    </source>
</reference>
<organism evidence="1 2">
    <name type="scientific">Arthrobacter pigmenti</name>
    <dbReference type="NCBI Taxonomy" id="271432"/>
    <lineage>
        <taxon>Bacteria</taxon>
        <taxon>Bacillati</taxon>
        <taxon>Actinomycetota</taxon>
        <taxon>Actinomycetes</taxon>
        <taxon>Micrococcales</taxon>
        <taxon>Micrococcaceae</taxon>
        <taxon>Arthrobacter</taxon>
    </lineage>
</organism>
<dbReference type="Proteomes" id="UP000547458">
    <property type="component" value="Unassembled WGS sequence"/>
</dbReference>
<name>A0A846RH75_9MICC</name>
<protein>
    <submittedName>
        <fullName evidence="1">Uncharacterized protein</fullName>
    </submittedName>
</protein>
<keyword evidence="2" id="KW-1185">Reference proteome</keyword>
<dbReference type="RefSeq" id="WP_167993288.1">
    <property type="nucleotide sequence ID" value="NZ_JAATJL010000001.1"/>
</dbReference>
<comment type="caution">
    <text evidence="1">The sequence shown here is derived from an EMBL/GenBank/DDBJ whole genome shotgun (WGS) entry which is preliminary data.</text>
</comment>
<sequence>MDSDFEPYLQYLISDDVYAGFGMEPTADDTFPVDLSAVPESELAQMSDALFDELDSEAPDLRAMERYEAICDELRLRELKSGVA</sequence>
<evidence type="ECO:0000313" key="2">
    <source>
        <dbReference type="Proteomes" id="UP000547458"/>
    </source>
</evidence>